<evidence type="ECO:0008006" key="4">
    <source>
        <dbReference type="Google" id="ProtNLM"/>
    </source>
</evidence>
<proteinExistence type="predicted"/>
<dbReference type="EMBL" id="JANYMP010000002">
    <property type="protein sequence ID" value="MCS7476325.1"/>
    <property type="molecule type" value="Genomic_DNA"/>
</dbReference>
<name>A0A9X3AEU9_9PSEU</name>
<protein>
    <recommendedName>
        <fullName evidence="4">DUF3800 domain-containing protein</fullName>
    </recommendedName>
</protein>
<gene>
    <name evidence="2" type="ORF">NZH93_05625</name>
</gene>
<organism evidence="2 3">
    <name type="scientific">Umezawaea endophytica</name>
    <dbReference type="NCBI Taxonomy" id="1654476"/>
    <lineage>
        <taxon>Bacteria</taxon>
        <taxon>Bacillati</taxon>
        <taxon>Actinomycetota</taxon>
        <taxon>Actinomycetes</taxon>
        <taxon>Pseudonocardiales</taxon>
        <taxon>Pseudonocardiaceae</taxon>
        <taxon>Umezawaea</taxon>
    </lineage>
</organism>
<sequence length="193" mass="21265">MHMFVDESERGSYLLAATLLPPHSLHLTRTAMREMLPAGCRRLHFKTERDSSRRLIASKLVRSGHPAYVYQGRGPSELVRAILLERLVTDAIDNGVTRLVLDSRDATANSRDRQTIGVHTKAHAAGLIYEHIESWTEPALWISDAVAWCHGAGGDWKRRISPMVAAVTDIGTAKSAKPRQRPSGRAPGLTSSP</sequence>
<reference evidence="2" key="1">
    <citation type="submission" date="2022-08" db="EMBL/GenBank/DDBJ databases">
        <authorList>
            <person name="Tistechok S."/>
            <person name="Samborskyy M."/>
            <person name="Roman I."/>
        </authorList>
    </citation>
    <scope>NUCLEOTIDE SEQUENCE</scope>
    <source>
        <strain evidence="2">DSM 103496</strain>
    </source>
</reference>
<evidence type="ECO:0000256" key="1">
    <source>
        <dbReference type="SAM" id="MobiDB-lite"/>
    </source>
</evidence>
<accession>A0A9X3AEU9</accession>
<keyword evidence="3" id="KW-1185">Reference proteome</keyword>
<evidence type="ECO:0000313" key="2">
    <source>
        <dbReference type="EMBL" id="MCS7476325.1"/>
    </source>
</evidence>
<evidence type="ECO:0000313" key="3">
    <source>
        <dbReference type="Proteomes" id="UP001141259"/>
    </source>
</evidence>
<dbReference type="RefSeq" id="WP_259621827.1">
    <property type="nucleotide sequence ID" value="NZ_JANYMP010000002.1"/>
</dbReference>
<feature type="region of interest" description="Disordered" evidence="1">
    <location>
        <begin position="171"/>
        <end position="193"/>
    </location>
</feature>
<comment type="caution">
    <text evidence="2">The sequence shown here is derived from an EMBL/GenBank/DDBJ whole genome shotgun (WGS) entry which is preliminary data.</text>
</comment>
<dbReference type="AlphaFoldDB" id="A0A9X3AEU9"/>
<dbReference type="Proteomes" id="UP001141259">
    <property type="component" value="Unassembled WGS sequence"/>
</dbReference>